<accession>A0ABP0ZKP3</accession>
<evidence type="ECO:0000313" key="2">
    <source>
        <dbReference type="EMBL" id="CAK9437302.1"/>
    </source>
</evidence>
<keyword evidence="3" id="KW-1185">Reference proteome</keyword>
<name>A0ABP0ZKP3_9ASCO</name>
<feature type="compositionally biased region" description="Basic and acidic residues" evidence="1">
    <location>
        <begin position="225"/>
        <end position="238"/>
    </location>
</feature>
<reference evidence="2 3" key="1">
    <citation type="submission" date="2024-03" db="EMBL/GenBank/DDBJ databases">
        <authorList>
            <person name="Brejova B."/>
        </authorList>
    </citation>
    <scope>NUCLEOTIDE SEQUENCE [LARGE SCALE GENOMIC DNA]</scope>
    <source>
        <strain evidence="2 3">CBS 14171</strain>
    </source>
</reference>
<protein>
    <submittedName>
        <fullName evidence="2">Uncharacterized protein</fullName>
    </submittedName>
</protein>
<organism evidence="2 3">
    <name type="scientific">Lodderomyces beijingensis</name>
    <dbReference type="NCBI Taxonomy" id="1775926"/>
    <lineage>
        <taxon>Eukaryota</taxon>
        <taxon>Fungi</taxon>
        <taxon>Dikarya</taxon>
        <taxon>Ascomycota</taxon>
        <taxon>Saccharomycotina</taxon>
        <taxon>Pichiomycetes</taxon>
        <taxon>Debaryomycetaceae</taxon>
        <taxon>Candida/Lodderomyces clade</taxon>
        <taxon>Lodderomyces</taxon>
    </lineage>
</organism>
<evidence type="ECO:0000256" key="1">
    <source>
        <dbReference type="SAM" id="MobiDB-lite"/>
    </source>
</evidence>
<feature type="region of interest" description="Disordered" evidence="1">
    <location>
        <begin position="1"/>
        <end position="35"/>
    </location>
</feature>
<dbReference type="Proteomes" id="UP001497383">
    <property type="component" value="Chromosome 2"/>
</dbReference>
<sequence>MSNYLMPGRSETSNDLLVPKHPRPSNTATISSSNLTPQFFLNPNYPKSKQGSSSASNFRLSRTNTNTTDAYAGGVQDAQSIQTIDRIPSAKPSVTYSDRLWTQIDVLDDVKRMAEEVRVKGSFFDEKFTREMEKLKISQQKLMETMSLQRFDDMSATEDQNQQLYQLNSNTLPTNPTVTRSASNATSGGRGHLEVPDRRGQPRGGTGEGEDDGELEATSNASRVSLKDEEEAKTKKQQEKINKFFADDEVRFETLAVYNKEKFDEINGYVQNVKQDLMNLGEAIKHFDDSTKDMW</sequence>
<proteinExistence type="predicted"/>
<feature type="region of interest" description="Disordered" evidence="1">
    <location>
        <begin position="168"/>
        <end position="238"/>
    </location>
</feature>
<dbReference type="Pfam" id="PF17242">
    <property type="entry name" value="DUF5315"/>
    <property type="match status" value="1"/>
</dbReference>
<dbReference type="RefSeq" id="XP_066828618.1">
    <property type="nucleotide sequence ID" value="XM_066971595.1"/>
</dbReference>
<feature type="compositionally biased region" description="Polar residues" evidence="1">
    <location>
        <begin position="24"/>
        <end position="35"/>
    </location>
</feature>
<feature type="compositionally biased region" description="Basic and acidic residues" evidence="1">
    <location>
        <begin position="191"/>
        <end position="200"/>
    </location>
</feature>
<dbReference type="GeneID" id="92206876"/>
<evidence type="ECO:0000313" key="3">
    <source>
        <dbReference type="Proteomes" id="UP001497383"/>
    </source>
</evidence>
<dbReference type="EMBL" id="OZ022406">
    <property type="protein sequence ID" value="CAK9437302.1"/>
    <property type="molecule type" value="Genomic_DNA"/>
</dbReference>
<feature type="compositionally biased region" description="Polar residues" evidence="1">
    <location>
        <begin position="168"/>
        <end position="187"/>
    </location>
</feature>
<gene>
    <name evidence="2" type="ORF">LODBEIA_P16800</name>
</gene>
<feature type="region of interest" description="Disordered" evidence="1">
    <location>
        <begin position="41"/>
        <end position="60"/>
    </location>
</feature>